<dbReference type="GO" id="GO:0016491">
    <property type="term" value="F:oxidoreductase activity"/>
    <property type="evidence" value="ECO:0007669"/>
    <property type="project" value="UniProtKB-KW"/>
</dbReference>
<keyword evidence="7" id="KW-0274">FAD</keyword>
<keyword evidence="4" id="KW-0808">Transferase</keyword>
<sequence>MLNNYEEFDYVIVGAGIAGCSTAYFLSKYSKSVLLVDKNKEIAFGASGAAGAFLSPLLGKPNVFKDLITKSLKFSTSFYKEINSISFQNNGVCRIPKNEEDREKFKSYIPYMDFEYKALDDGYFFDIGSWINPSEVCNLLVENIKKKLNYSIDTIIKEDDVWFLNNEIKTKNLILCTGANTKLIEEKYFDIRAVWGQKIDVLSSTCVGFNYHKACSISKAVKTDKENLFKLSIGATHHRFNCNKDICNYCVEVANLNNDCSKCYTENIVNQDCQELIKLANNIVKLNDVKVVDVKIGARASSPDYFPMLGKLIDSKKSFEKFPHLKNGTHIKEKMLDKIENLYILNGVGGRGFVLSPYLANELVEHIINAKEIDESISTYRLFKRWAKKQKNN</sequence>
<evidence type="ECO:0000256" key="3">
    <source>
        <dbReference type="ARBA" id="ARBA00022630"/>
    </source>
</evidence>
<dbReference type="GO" id="GO:0032259">
    <property type="term" value="P:methylation"/>
    <property type="evidence" value="ECO:0007669"/>
    <property type="project" value="UniProtKB-KW"/>
</dbReference>
<feature type="domain" description="FAD dependent oxidoreductase" evidence="10">
    <location>
        <begin position="9"/>
        <end position="365"/>
    </location>
</feature>
<dbReference type="PANTHER" id="PTHR13847">
    <property type="entry name" value="SARCOSINE DEHYDROGENASE-RELATED"/>
    <property type="match status" value="1"/>
</dbReference>
<proteinExistence type="predicted"/>
<dbReference type="GO" id="GO:0005737">
    <property type="term" value="C:cytoplasm"/>
    <property type="evidence" value="ECO:0007669"/>
    <property type="project" value="TreeGrafter"/>
</dbReference>
<dbReference type="Proteomes" id="UP000186074">
    <property type="component" value="Chromosome"/>
</dbReference>
<dbReference type="SUPFAM" id="SSF51905">
    <property type="entry name" value="FAD/NAD(P)-binding domain"/>
    <property type="match status" value="1"/>
</dbReference>
<evidence type="ECO:0000313" key="11">
    <source>
        <dbReference type="EMBL" id="APW65923.1"/>
    </source>
</evidence>
<keyword evidence="9" id="KW-0511">Multifunctional enzyme</keyword>
<reference evidence="11 12" key="1">
    <citation type="submission" date="2017-01" db="EMBL/GenBank/DDBJ databases">
        <title>Genome sequencing of Arcobacter sp. LPB0137.</title>
        <authorList>
            <person name="Lee G.-W."/>
            <person name="Yi H."/>
        </authorList>
    </citation>
    <scope>NUCLEOTIDE SEQUENCE [LARGE SCALE GENOMIC DNA]</scope>
    <source>
        <strain evidence="11 12">LPB0137</strain>
    </source>
</reference>
<keyword evidence="2" id="KW-0489">Methyltransferase</keyword>
<dbReference type="RefSeq" id="WP_076087096.1">
    <property type="nucleotide sequence ID" value="NZ_CP019070.1"/>
</dbReference>
<keyword evidence="3" id="KW-0285">Flavoprotein</keyword>
<dbReference type="OrthoDB" id="5410311at2"/>
<dbReference type="InterPro" id="IPR036188">
    <property type="entry name" value="FAD/NAD-bd_sf"/>
</dbReference>
<evidence type="ECO:0000256" key="7">
    <source>
        <dbReference type="ARBA" id="ARBA00022827"/>
    </source>
</evidence>
<gene>
    <name evidence="11" type="ORF">LPB137_08665</name>
</gene>
<accession>A0A1P8KN21</accession>
<name>A0A1P8KN21_9BACT</name>
<evidence type="ECO:0000256" key="2">
    <source>
        <dbReference type="ARBA" id="ARBA00022603"/>
    </source>
</evidence>
<keyword evidence="5" id="KW-0949">S-adenosyl-L-methionine</keyword>
<evidence type="ECO:0000256" key="5">
    <source>
        <dbReference type="ARBA" id="ARBA00022691"/>
    </source>
</evidence>
<dbReference type="AlphaFoldDB" id="A0A1P8KN21"/>
<evidence type="ECO:0000256" key="8">
    <source>
        <dbReference type="ARBA" id="ARBA00023002"/>
    </source>
</evidence>
<dbReference type="KEGG" id="alp:LPB137_08665"/>
<dbReference type="Gene3D" id="3.30.9.10">
    <property type="entry name" value="D-Amino Acid Oxidase, subunit A, domain 2"/>
    <property type="match status" value="1"/>
</dbReference>
<evidence type="ECO:0000256" key="1">
    <source>
        <dbReference type="ARBA" id="ARBA00022490"/>
    </source>
</evidence>
<dbReference type="GO" id="GO:0008033">
    <property type="term" value="P:tRNA processing"/>
    <property type="evidence" value="ECO:0007669"/>
    <property type="project" value="UniProtKB-KW"/>
</dbReference>
<keyword evidence="1" id="KW-0963">Cytoplasm</keyword>
<evidence type="ECO:0000256" key="6">
    <source>
        <dbReference type="ARBA" id="ARBA00022694"/>
    </source>
</evidence>
<dbReference type="InterPro" id="IPR006076">
    <property type="entry name" value="FAD-dep_OxRdtase"/>
</dbReference>
<dbReference type="Gene3D" id="3.50.50.60">
    <property type="entry name" value="FAD/NAD(P)-binding domain"/>
    <property type="match status" value="1"/>
</dbReference>
<dbReference type="EMBL" id="CP019070">
    <property type="protein sequence ID" value="APW65923.1"/>
    <property type="molecule type" value="Genomic_DNA"/>
</dbReference>
<evidence type="ECO:0000313" key="12">
    <source>
        <dbReference type="Proteomes" id="UP000186074"/>
    </source>
</evidence>
<dbReference type="STRING" id="1850254.LPB137_08665"/>
<evidence type="ECO:0000256" key="4">
    <source>
        <dbReference type="ARBA" id="ARBA00022679"/>
    </source>
</evidence>
<organism evidence="11 12">
    <name type="scientific">Poseidonibacter parvus</name>
    <dbReference type="NCBI Taxonomy" id="1850254"/>
    <lineage>
        <taxon>Bacteria</taxon>
        <taxon>Pseudomonadati</taxon>
        <taxon>Campylobacterota</taxon>
        <taxon>Epsilonproteobacteria</taxon>
        <taxon>Campylobacterales</taxon>
        <taxon>Arcobacteraceae</taxon>
        <taxon>Poseidonibacter</taxon>
    </lineage>
</organism>
<dbReference type="Pfam" id="PF01266">
    <property type="entry name" value="DAO"/>
    <property type="match status" value="1"/>
</dbReference>
<protein>
    <submittedName>
        <fullName evidence="11">D-amino-acid oxidase</fullName>
    </submittedName>
</protein>
<evidence type="ECO:0000259" key="10">
    <source>
        <dbReference type="Pfam" id="PF01266"/>
    </source>
</evidence>
<keyword evidence="8" id="KW-0560">Oxidoreductase</keyword>
<dbReference type="PANTHER" id="PTHR13847:SF283">
    <property type="entry name" value="TRNA 5-METHYLAMINOMETHYL-2-THIOURIDINE BIOSYNTHESIS BIFUNCTIONAL PROTEIN MNMC"/>
    <property type="match status" value="1"/>
</dbReference>
<evidence type="ECO:0000256" key="9">
    <source>
        <dbReference type="ARBA" id="ARBA00023268"/>
    </source>
</evidence>
<keyword evidence="6" id="KW-0819">tRNA processing</keyword>
<keyword evidence="12" id="KW-1185">Reference proteome</keyword>
<dbReference type="GO" id="GO:0008168">
    <property type="term" value="F:methyltransferase activity"/>
    <property type="evidence" value="ECO:0007669"/>
    <property type="project" value="UniProtKB-KW"/>
</dbReference>